<proteinExistence type="predicted"/>
<dbReference type="OrthoDB" id="10009054at2"/>
<protein>
    <submittedName>
        <fullName evidence="2">Uncharacterized protein</fullName>
    </submittedName>
</protein>
<feature type="region of interest" description="Disordered" evidence="1">
    <location>
        <begin position="23"/>
        <end position="42"/>
    </location>
</feature>
<dbReference type="EMBL" id="PYSV01000024">
    <property type="protein sequence ID" value="PTA66598.1"/>
    <property type="molecule type" value="Genomic_DNA"/>
</dbReference>
<organism evidence="2 3">
    <name type="scientific">Deinococcus arcticus</name>
    <dbReference type="NCBI Taxonomy" id="2136176"/>
    <lineage>
        <taxon>Bacteria</taxon>
        <taxon>Thermotogati</taxon>
        <taxon>Deinococcota</taxon>
        <taxon>Deinococci</taxon>
        <taxon>Deinococcales</taxon>
        <taxon>Deinococcaceae</taxon>
        <taxon>Deinococcus</taxon>
    </lineage>
</organism>
<accession>A0A2T3W3X3</accession>
<reference evidence="2 3" key="1">
    <citation type="submission" date="2018-03" db="EMBL/GenBank/DDBJ databases">
        <title>Draft genome of Deinococcus sp. OD32.</title>
        <authorList>
            <person name="Wang X.-P."/>
            <person name="Du Z.-J."/>
        </authorList>
    </citation>
    <scope>NUCLEOTIDE SEQUENCE [LARGE SCALE GENOMIC DNA]</scope>
    <source>
        <strain evidence="2 3">OD32</strain>
    </source>
</reference>
<dbReference type="AlphaFoldDB" id="A0A2T3W3X3"/>
<keyword evidence="3" id="KW-1185">Reference proteome</keyword>
<dbReference type="Proteomes" id="UP000240317">
    <property type="component" value="Unassembled WGS sequence"/>
</dbReference>
<sequence>MPEPITREPQTPLAPAITTITVSLRPPPRPAAPDEAVIPPRPDGLYPLPATTGECGDIWAEIRRGTRPLDPHRAYLKHLVAEALGQGLFYTADVRPHIIGLLDDLLTEEMRTRNNERMRTEGGVIGMEIYYARDLLGVDRERHEIRQAHDRVRPQVGLTLGTLVWTDGKRATGCEVTAVDGYALTVRFRRGRSTYDCHCDARTIEAAQARTREHAAGRFPRGERLLAH</sequence>
<dbReference type="RefSeq" id="WP_107139334.1">
    <property type="nucleotide sequence ID" value="NZ_PYSV01000024.1"/>
</dbReference>
<evidence type="ECO:0000313" key="2">
    <source>
        <dbReference type="EMBL" id="PTA66598.1"/>
    </source>
</evidence>
<gene>
    <name evidence="2" type="ORF">C8263_16990</name>
</gene>
<evidence type="ECO:0000313" key="3">
    <source>
        <dbReference type="Proteomes" id="UP000240317"/>
    </source>
</evidence>
<comment type="caution">
    <text evidence="2">The sequence shown here is derived from an EMBL/GenBank/DDBJ whole genome shotgun (WGS) entry which is preliminary data.</text>
</comment>
<name>A0A2T3W3X3_9DEIO</name>
<evidence type="ECO:0000256" key="1">
    <source>
        <dbReference type="SAM" id="MobiDB-lite"/>
    </source>
</evidence>